<dbReference type="InterPro" id="IPR036156">
    <property type="entry name" value="Beta-gal/glucu_dom_sf"/>
</dbReference>
<dbReference type="Pfam" id="PF02929">
    <property type="entry name" value="Bgal_small_N"/>
    <property type="match status" value="1"/>
</dbReference>
<dbReference type="PROSITE" id="PS00719">
    <property type="entry name" value="GLYCOSYL_HYDROL_F2_1"/>
    <property type="match status" value="1"/>
</dbReference>
<dbReference type="Pfam" id="PF00703">
    <property type="entry name" value="Glyco_hydro_2"/>
    <property type="match status" value="1"/>
</dbReference>
<dbReference type="SUPFAM" id="SSF49303">
    <property type="entry name" value="beta-Galactosidase/glucuronidase domain"/>
    <property type="match status" value="2"/>
</dbReference>
<evidence type="ECO:0000256" key="1">
    <source>
        <dbReference type="ARBA" id="ARBA00001412"/>
    </source>
</evidence>
<dbReference type="SUPFAM" id="SSF49785">
    <property type="entry name" value="Galactose-binding domain-like"/>
    <property type="match status" value="1"/>
</dbReference>
<dbReference type="SMART" id="SM01038">
    <property type="entry name" value="Bgal_small_N"/>
    <property type="match status" value="1"/>
</dbReference>
<dbReference type="Gene3D" id="2.60.120.260">
    <property type="entry name" value="Galactose-binding domain-like"/>
    <property type="match status" value="1"/>
</dbReference>
<dbReference type="RefSeq" id="WP_070662614.1">
    <property type="nucleotide sequence ID" value="NZ_MSKM01000024.1"/>
</dbReference>
<dbReference type="InterPro" id="IPR008979">
    <property type="entry name" value="Galactose-bd-like_sf"/>
</dbReference>
<evidence type="ECO:0000256" key="4">
    <source>
        <dbReference type="ARBA" id="ARBA00013303"/>
    </source>
</evidence>
<evidence type="ECO:0000256" key="3">
    <source>
        <dbReference type="ARBA" id="ARBA00012756"/>
    </source>
</evidence>
<dbReference type="InterPro" id="IPR017853">
    <property type="entry name" value="GH"/>
</dbReference>
<dbReference type="InterPro" id="IPR006101">
    <property type="entry name" value="Glyco_hydro_2"/>
</dbReference>
<accession>A0A1Q8VXQ4</accession>
<dbReference type="EMBL" id="MSKM01000024">
    <property type="protein sequence ID" value="OLO53090.1"/>
    <property type="molecule type" value="Genomic_DNA"/>
</dbReference>
<dbReference type="Proteomes" id="UP000185772">
    <property type="component" value="Unassembled WGS sequence"/>
</dbReference>
<comment type="similarity">
    <text evidence="2 8">Belongs to the glycosyl hydrolase 2 family.</text>
</comment>
<feature type="domain" description="Beta galactosidase small chain/" evidence="9">
    <location>
        <begin position="775"/>
        <end position="1041"/>
    </location>
</feature>
<comment type="caution">
    <text evidence="10">The sequence shown here is derived from an EMBL/GenBank/DDBJ whole genome shotgun (WGS) entry which is preliminary data.</text>
</comment>
<evidence type="ECO:0000313" key="10">
    <source>
        <dbReference type="EMBL" id="OLO53090.1"/>
    </source>
</evidence>
<evidence type="ECO:0000256" key="8">
    <source>
        <dbReference type="RuleBase" id="RU361154"/>
    </source>
</evidence>
<dbReference type="Gene3D" id="2.60.40.10">
    <property type="entry name" value="Immunoglobulins"/>
    <property type="match status" value="2"/>
</dbReference>
<reference evidence="10 11" key="1">
    <citation type="submission" date="2016-12" db="EMBL/GenBank/DDBJ databases">
        <title>Genomic comparison of strains in the 'Actinomyces naeslundii' group.</title>
        <authorList>
            <person name="Mughal S.R."/>
            <person name="Do T."/>
            <person name="Gilbert S.C."/>
            <person name="Witherden E.A."/>
            <person name="Didelot X."/>
            <person name="Beighton D."/>
        </authorList>
    </citation>
    <scope>NUCLEOTIDE SEQUENCE [LARGE SCALE GENOMIC DNA]</scope>
    <source>
        <strain evidence="10 11">MMRCO6-1</strain>
    </source>
</reference>
<dbReference type="InterPro" id="IPR006103">
    <property type="entry name" value="Glyco_hydro_2_cat"/>
</dbReference>
<dbReference type="InterPro" id="IPR023232">
    <property type="entry name" value="Glyco_hydro_2_AS"/>
</dbReference>
<evidence type="ECO:0000256" key="7">
    <source>
        <dbReference type="ARBA" id="ARBA00032230"/>
    </source>
</evidence>
<dbReference type="SUPFAM" id="SSF51445">
    <property type="entry name" value="(Trans)glycosidases"/>
    <property type="match status" value="1"/>
</dbReference>
<dbReference type="InterPro" id="IPR004199">
    <property type="entry name" value="B-gal_small/dom_5"/>
</dbReference>
<dbReference type="Gene3D" id="2.70.98.10">
    <property type="match status" value="1"/>
</dbReference>
<organism evidence="10 11">
    <name type="scientific">Actinomyces oris</name>
    <dbReference type="NCBI Taxonomy" id="544580"/>
    <lineage>
        <taxon>Bacteria</taxon>
        <taxon>Bacillati</taxon>
        <taxon>Actinomycetota</taxon>
        <taxon>Actinomycetes</taxon>
        <taxon>Actinomycetales</taxon>
        <taxon>Actinomycetaceae</taxon>
        <taxon>Actinomyces</taxon>
    </lineage>
</organism>
<dbReference type="PRINTS" id="PR00132">
    <property type="entry name" value="GLHYDRLASE2"/>
</dbReference>
<dbReference type="InterPro" id="IPR013783">
    <property type="entry name" value="Ig-like_fold"/>
</dbReference>
<gene>
    <name evidence="10" type="ORF">BKH27_07080</name>
</gene>
<name>A0A1Q8VXQ4_9ACTO</name>
<dbReference type="PROSITE" id="PS00608">
    <property type="entry name" value="GLYCOSYL_HYDROL_F2_2"/>
    <property type="match status" value="1"/>
</dbReference>
<comment type="catalytic activity">
    <reaction evidence="1 8">
        <text>Hydrolysis of terminal non-reducing beta-D-galactose residues in beta-D-galactosides.</text>
        <dbReference type="EC" id="3.2.1.23"/>
    </reaction>
</comment>
<dbReference type="InterPro" id="IPR014718">
    <property type="entry name" value="GH-type_carb-bd"/>
</dbReference>
<dbReference type="GO" id="GO:0004565">
    <property type="term" value="F:beta-galactosidase activity"/>
    <property type="evidence" value="ECO:0007669"/>
    <property type="project" value="UniProtKB-EC"/>
</dbReference>
<dbReference type="GO" id="GO:0005990">
    <property type="term" value="P:lactose catabolic process"/>
    <property type="evidence" value="ECO:0007669"/>
    <property type="project" value="TreeGrafter"/>
</dbReference>
<dbReference type="GO" id="GO:0009341">
    <property type="term" value="C:beta-galactosidase complex"/>
    <property type="evidence" value="ECO:0007669"/>
    <property type="project" value="InterPro"/>
</dbReference>
<dbReference type="InterPro" id="IPR006102">
    <property type="entry name" value="Ig-like_GH2"/>
</dbReference>
<evidence type="ECO:0000256" key="2">
    <source>
        <dbReference type="ARBA" id="ARBA00007401"/>
    </source>
</evidence>
<dbReference type="InterPro" id="IPR050347">
    <property type="entry name" value="Bact_Beta-galactosidase"/>
</dbReference>
<dbReference type="InterPro" id="IPR011013">
    <property type="entry name" value="Gal_mutarotase_sf_dom"/>
</dbReference>
<dbReference type="Gene3D" id="3.20.20.80">
    <property type="entry name" value="Glycosidases"/>
    <property type="match status" value="1"/>
</dbReference>
<dbReference type="Pfam" id="PF16353">
    <property type="entry name" value="LacZ_4"/>
    <property type="match status" value="1"/>
</dbReference>
<evidence type="ECO:0000259" key="9">
    <source>
        <dbReference type="SMART" id="SM01038"/>
    </source>
</evidence>
<keyword evidence="5 8" id="KW-0378">Hydrolase</keyword>
<dbReference type="InterPro" id="IPR023230">
    <property type="entry name" value="Glyco_hydro_2_CS"/>
</dbReference>
<dbReference type="PANTHER" id="PTHR46323:SF2">
    <property type="entry name" value="BETA-GALACTOSIDASE"/>
    <property type="match status" value="1"/>
</dbReference>
<keyword evidence="6 8" id="KW-0326">Glycosidase</keyword>
<dbReference type="InterPro" id="IPR006104">
    <property type="entry name" value="Glyco_hydro_2_N"/>
</dbReference>
<dbReference type="AlphaFoldDB" id="A0A1Q8VXQ4"/>
<dbReference type="Pfam" id="PF02837">
    <property type="entry name" value="Glyco_hydro_2_N"/>
    <property type="match status" value="1"/>
</dbReference>
<dbReference type="Pfam" id="PF02836">
    <property type="entry name" value="Glyco_hydro_2_C"/>
    <property type="match status" value="1"/>
</dbReference>
<proteinExistence type="inferred from homology"/>
<evidence type="ECO:0000256" key="6">
    <source>
        <dbReference type="ARBA" id="ARBA00023295"/>
    </source>
</evidence>
<dbReference type="EC" id="3.2.1.23" evidence="3 8"/>
<protein>
    <recommendedName>
        <fullName evidence="4 8">Beta-galactosidase</fullName>
        <ecNumber evidence="3 8">3.2.1.23</ecNumber>
    </recommendedName>
    <alternativeName>
        <fullName evidence="7 8">Lactase</fullName>
    </alternativeName>
</protein>
<dbReference type="PANTHER" id="PTHR46323">
    <property type="entry name" value="BETA-GALACTOSIDASE"/>
    <property type="match status" value="1"/>
</dbReference>
<dbReference type="InterPro" id="IPR032312">
    <property type="entry name" value="LacZ_4"/>
</dbReference>
<evidence type="ECO:0000256" key="5">
    <source>
        <dbReference type="ARBA" id="ARBA00022801"/>
    </source>
</evidence>
<dbReference type="SUPFAM" id="SSF74650">
    <property type="entry name" value="Galactose mutarotase-like"/>
    <property type="match status" value="1"/>
</dbReference>
<sequence>MIVPRHFEDLGVLHEHTLPPRSYYVPASRPIATSPWRREDSDRFHLLSGQWAFRYLPSIHELTEPFWEQSAPTATADGDEPSQAIPARLPEGFTMIRVPSTWQHLGYDHHQYTNVRYPIPFDPPYVPQDNPCGAYIRDFDYTPDPAAPSTYLTFEGVDSCFYVWLNGTYVGYSQVSHASAEFDVTELVRPGANRLAVLVLKWCDGTYLEDQDKFRTSGIFRDVYLLSRPAAVLFDYVTTTSLGPLAGTGLDAAPATALVRIQGAYRGGAVPTCVELIDHDGAVVAAGELEPFAGDDGYTHRARLTVEAPHLWSAEDPYLYTLVITTPGEVITDRVGIREVAASDAVVHLNGRPITLRGVNRHDSDPVTGPVVDLEHMLWDLRLMKEHNINAVRSSHYPNDPRFYQLCDEHGFYVMSEADNESHGTQSRFLADPSWDNQVEHWNEPIADNPEWTQATVDRMRLCVHREKNRPSIISWSAGNECSYGCTLEAALFWAKDFDPTRLTHYESSYYRDSKRRYDYSCIDLYSRMYPAIEEIRDYLDSDPDKPFILVEYCHAMGNSPGDLEDYWEIIRADERMCGGFVWEWCDHAVTAGTSEDGRPIQLYGGDHDEAVHDGNFCVDGLVSPDRVPHPGLAELKNVQRPARVVEYDQEEGLLTIHNDLDHTDLSQYLRISYEVRCDGVVVDREDLDLVEPVPPHTSVMLRCEPKVPPTGRCHLLVTYRLARPDTLRAAGHILGFDEIALRNADRRHRWVAALADRPIGETRLPVRREGTRIEVDSDGLSCAIDTRTGLPVSLSSEGRELLQRPVELNIWRAPTDNDRHARLEWERAHYHQAVARAYGVEVDEEPGCVTVSADVGLVAPSVQPALRGRLIWTLTDDGVLSLSLRLRRTLGFPSLPRLGLRLFLPESMSQVDYYGLGPQESYIDKHRASYHGAFSADVVDLHEDYIRPQENGSHADCNKVLLSGGGLSLAAVGPTPFSFNASRYTQEELAARRRNTELTPSGSTVLCLDAAMAGIGSNSCGPALRPRYQVDSQELGMELHLLLNPLITHTSTHTSTHNEVKP</sequence>
<dbReference type="GO" id="GO:0030246">
    <property type="term" value="F:carbohydrate binding"/>
    <property type="evidence" value="ECO:0007669"/>
    <property type="project" value="InterPro"/>
</dbReference>
<evidence type="ECO:0000313" key="11">
    <source>
        <dbReference type="Proteomes" id="UP000185772"/>
    </source>
</evidence>